<dbReference type="Proteomes" id="UP000094336">
    <property type="component" value="Unassembled WGS sequence"/>
</dbReference>
<dbReference type="AlphaFoldDB" id="A0A1E3QM80"/>
<keyword evidence="2" id="KW-1185">Reference proteome</keyword>
<dbReference type="GeneID" id="30145104"/>
<evidence type="ECO:0000313" key="1">
    <source>
        <dbReference type="EMBL" id="ODQ78806.1"/>
    </source>
</evidence>
<protein>
    <submittedName>
        <fullName evidence="1">Uncharacterized protein</fullName>
    </submittedName>
</protein>
<accession>A0A1E3QM80</accession>
<proteinExistence type="predicted"/>
<name>A0A1E3QM80_9ASCO</name>
<evidence type="ECO:0000313" key="2">
    <source>
        <dbReference type="Proteomes" id="UP000094336"/>
    </source>
</evidence>
<dbReference type="EMBL" id="KV454434">
    <property type="protein sequence ID" value="ODQ78806.1"/>
    <property type="molecule type" value="Genomic_DNA"/>
</dbReference>
<dbReference type="RefSeq" id="XP_018984134.1">
    <property type="nucleotide sequence ID" value="XM_019127251.1"/>
</dbReference>
<organism evidence="1 2">
    <name type="scientific">Babjeviella inositovora NRRL Y-12698</name>
    <dbReference type="NCBI Taxonomy" id="984486"/>
    <lineage>
        <taxon>Eukaryota</taxon>
        <taxon>Fungi</taxon>
        <taxon>Dikarya</taxon>
        <taxon>Ascomycota</taxon>
        <taxon>Saccharomycotina</taxon>
        <taxon>Pichiomycetes</taxon>
        <taxon>Serinales incertae sedis</taxon>
        <taxon>Babjeviella</taxon>
    </lineage>
</organism>
<reference evidence="2" key="1">
    <citation type="submission" date="2016-05" db="EMBL/GenBank/DDBJ databases">
        <title>Comparative genomics of biotechnologically important yeasts.</title>
        <authorList>
            <consortium name="DOE Joint Genome Institute"/>
            <person name="Riley R."/>
            <person name="Haridas S."/>
            <person name="Wolfe K.H."/>
            <person name="Lopes M.R."/>
            <person name="Hittinger C.T."/>
            <person name="Goker M."/>
            <person name="Salamov A."/>
            <person name="Wisecaver J."/>
            <person name="Long T.M."/>
            <person name="Aerts A.L."/>
            <person name="Barry K."/>
            <person name="Choi C."/>
            <person name="Clum A."/>
            <person name="Coughlan A.Y."/>
            <person name="Deshpande S."/>
            <person name="Douglass A.P."/>
            <person name="Hanson S.J."/>
            <person name="Klenk H.-P."/>
            <person name="Labutti K."/>
            <person name="Lapidus A."/>
            <person name="Lindquist E."/>
            <person name="Lipzen A."/>
            <person name="Meier-Kolthoff J.P."/>
            <person name="Ohm R.A."/>
            <person name="Otillar R.P."/>
            <person name="Pangilinan J."/>
            <person name="Peng Y."/>
            <person name="Rokas A."/>
            <person name="Rosa C.A."/>
            <person name="Scheuner C."/>
            <person name="Sibirny A.A."/>
            <person name="Slot J.C."/>
            <person name="Stielow J.B."/>
            <person name="Sun H."/>
            <person name="Kurtzman C.P."/>
            <person name="Blackwell M."/>
            <person name="Grigoriev I.V."/>
            <person name="Jeffries T.W."/>
        </authorList>
    </citation>
    <scope>NUCLEOTIDE SEQUENCE [LARGE SCALE GENOMIC DNA]</scope>
    <source>
        <strain evidence="2">NRRL Y-12698</strain>
    </source>
</reference>
<gene>
    <name evidence="1" type="ORF">BABINDRAFT_153390</name>
</gene>
<sequence>MMQNIPDRKMQLYPANCPFTNNEPTRIDSVYFFADSHHQYLLAVPELVGFQSRCNKTVAFCQPMPKMSCFDDSCLLLITRDKQDPDFLPIASHLSFFNFPRPVLTYFQGMRLIIQYSTLWYTKGYLKTTGGYTPKFDSPTPLAIASGLNSKRYLKG</sequence>